<keyword evidence="3" id="KW-1185">Reference proteome</keyword>
<proteinExistence type="predicted"/>
<dbReference type="Proteomes" id="UP000199623">
    <property type="component" value="Unassembled WGS sequence"/>
</dbReference>
<evidence type="ECO:0000256" key="1">
    <source>
        <dbReference type="SAM" id="MobiDB-lite"/>
    </source>
</evidence>
<dbReference type="EMBL" id="FNCC01000004">
    <property type="protein sequence ID" value="SDF90575.1"/>
    <property type="molecule type" value="Genomic_DNA"/>
</dbReference>
<dbReference type="RefSeq" id="WP_176946672.1">
    <property type="nucleotide sequence ID" value="NZ_FNCC01000004.1"/>
</dbReference>
<organism evidence="2 3">
    <name type="scientific">Lentzea fradiae</name>
    <dbReference type="NCBI Taxonomy" id="200378"/>
    <lineage>
        <taxon>Bacteria</taxon>
        <taxon>Bacillati</taxon>
        <taxon>Actinomycetota</taxon>
        <taxon>Actinomycetes</taxon>
        <taxon>Pseudonocardiales</taxon>
        <taxon>Pseudonocardiaceae</taxon>
        <taxon>Lentzea</taxon>
    </lineage>
</organism>
<feature type="compositionally biased region" description="Low complexity" evidence="1">
    <location>
        <begin position="33"/>
        <end position="42"/>
    </location>
</feature>
<name>A0A1G7PWI8_9PSEU</name>
<gene>
    <name evidence="2" type="ORF">SAMN05216553_104108</name>
</gene>
<reference evidence="3" key="1">
    <citation type="submission" date="2016-10" db="EMBL/GenBank/DDBJ databases">
        <authorList>
            <person name="Varghese N."/>
            <person name="Submissions S."/>
        </authorList>
    </citation>
    <scope>NUCLEOTIDE SEQUENCE [LARGE SCALE GENOMIC DNA]</scope>
    <source>
        <strain evidence="3">CGMCC 4.3506</strain>
    </source>
</reference>
<dbReference type="AlphaFoldDB" id="A0A1G7PWI8"/>
<evidence type="ECO:0000313" key="3">
    <source>
        <dbReference type="Proteomes" id="UP000199623"/>
    </source>
</evidence>
<evidence type="ECO:0000313" key="2">
    <source>
        <dbReference type="EMBL" id="SDF90575.1"/>
    </source>
</evidence>
<protein>
    <submittedName>
        <fullName evidence="2">Uncharacterized protein</fullName>
    </submittedName>
</protein>
<dbReference type="STRING" id="200378.SAMN05216553_104108"/>
<accession>A0A1G7PWI8</accession>
<sequence length="50" mass="5041">MLLGHAYSGRTSFEIRTGPATSPWVTHAPRPKAPVVVPVGAPETGGGGTA</sequence>
<feature type="region of interest" description="Disordered" evidence="1">
    <location>
        <begin position="13"/>
        <end position="50"/>
    </location>
</feature>